<dbReference type="SMART" id="SM00530">
    <property type="entry name" value="HTH_XRE"/>
    <property type="match status" value="1"/>
</dbReference>
<reference evidence="3 4" key="1">
    <citation type="journal article" date="2015" name="Nature">
        <title>rRNA introns, odd ribosomes, and small enigmatic genomes across a large radiation of phyla.</title>
        <authorList>
            <person name="Brown C.T."/>
            <person name="Hug L.A."/>
            <person name="Thomas B.C."/>
            <person name="Sharon I."/>
            <person name="Castelle C.J."/>
            <person name="Singh A."/>
            <person name="Wilkins M.J."/>
            <person name="Williams K.H."/>
            <person name="Banfield J.F."/>
        </authorList>
    </citation>
    <scope>NUCLEOTIDE SEQUENCE [LARGE SCALE GENOMIC DNA]</scope>
</reference>
<dbReference type="GO" id="GO:0005829">
    <property type="term" value="C:cytosol"/>
    <property type="evidence" value="ECO:0007669"/>
    <property type="project" value="TreeGrafter"/>
</dbReference>
<evidence type="ECO:0000256" key="1">
    <source>
        <dbReference type="ARBA" id="ARBA00023125"/>
    </source>
</evidence>
<dbReference type="InterPro" id="IPR001387">
    <property type="entry name" value="Cro/C1-type_HTH"/>
</dbReference>
<dbReference type="SUPFAM" id="SSF47413">
    <property type="entry name" value="lambda repressor-like DNA-binding domains"/>
    <property type="match status" value="1"/>
</dbReference>
<accession>A0A0G0MF51</accession>
<dbReference type="PROSITE" id="PS50943">
    <property type="entry name" value="HTH_CROC1"/>
    <property type="match status" value="1"/>
</dbReference>
<dbReference type="AlphaFoldDB" id="A0A0G0MF51"/>
<sequence length="74" mass="8520">MISKNKDKENIFKNLGGKLKRVREEAKLTQAEVAERAGIHVNYYARIERGEENPTYEKLESIKKALKIDSLDSL</sequence>
<proteinExistence type="predicted"/>
<dbReference type="STRING" id="1618336.US94_C0045G0003"/>
<protein>
    <submittedName>
        <fullName evidence="3">Helix-turn-helix domain protein</fullName>
    </submittedName>
</protein>
<dbReference type="GO" id="GO:0003700">
    <property type="term" value="F:DNA-binding transcription factor activity"/>
    <property type="evidence" value="ECO:0007669"/>
    <property type="project" value="TreeGrafter"/>
</dbReference>
<evidence type="ECO:0000313" key="4">
    <source>
        <dbReference type="Proteomes" id="UP000034498"/>
    </source>
</evidence>
<dbReference type="PANTHER" id="PTHR46797:SF1">
    <property type="entry name" value="METHYLPHOSPHONATE SYNTHASE"/>
    <property type="match status" value="1"/>
</dbReference>
<dbReference type="GO" id="GO:0003677">
    <property type="term" value="F:DNA binding"/>
    <property type="evidence" value="ECO:0007669"/>
    <property type="project" value="UniProtKB-KW"/>
</dbReference>
<evidence type="ECO:0000313" key="3">
    <source>
        <dbReference type="EMBL" id="KKQ72374.1"/>
    </source>
</evidence>
<name>A0A0G0MF51_9BACT</name>
<dbReference type="Gene3D" id="1.10.260.40">
    <property type="entry name" value="lambda repressor-like DNA-binding domains"/>
    <property type="match status" value="1"/>
</dbReference>
<feature type="domain" description="HTH cro/C1-type" evidence="2">
    <location>
        <begin position="19"/>
        <end position="74"/>
    </location>
</feature>
<dbReference type="PANTHER" id="PTHR46797">
    <property type="entry name" value="HTH-TYPE TRANSCRIPTIONAL REGULATOR"/>
    <property type="match status" value="1"/>
</dbReference>
<dbReference type="InterPro" id="IPR010982">
    <property type="entry name" value="Lambda_DNA-bd_dom_sf"/>
</dbReference>
<keyword evidence="1" id="KW-0238">DNA-binding</keyword>
<dbReference type="CDD" id="cd00093">
    <property type="entry name" value="HTH_XRE"/>
    <property type="match status" value="1"/>
</dbReference>
<evidence type="ECO:0000259" key="2">
    <source>
        <dbReference type="PROSITE" id="PS50943"/>
    </source>
</evidence>
<comment type="caution">
    <text evidence="3">The sequence shown here is derived from an EMBL/GenBank/DDBJ whole genome shotgun (WGS) entry which is preliminary data.</text>
</comment>
<dbReference type="InterPro" id="IPR050807">
    <property type="entry name" value="TransReg_Diox_bact_type"/>
</dbReference>
<organism evidence="3 4">
    <name type="scientific">Berkelbacteria bacterium GW2011_GWB1_38_5</name>
    <dbReference type="NCBI Taxonomy" id="1618336"/>
    <lineage>
        <taxon>Bacteria</taxon>
        <taxon>Candidatus Berkelbacteria</taxon>
    </lineage>
</organism>
<dbReference type="EMBL" id="LBUX01000045">
    <property type="protein sequence ID" value="KKQ72374.1"/>
    <property type="molecule type" value="Genomic_DNA"/>
</dbReference>
<gene>
    <name evidence="3" type="ORF">US94_C0045G0003</name>
</gene>
<dbReference type="Proteomes" id="UP000034498">
    <property type="component" value="Unassembled WGS sequence"/>
</dbReference>
<dbReference type="Pfam" id="PF01381">
    <property type="entry name" value="HTH_3"/>
    <property type="match status" value="1"/>
</dbReference>